<name>A0A0L7LDR6_OPEBR</name>
<protein>
    <submittedName>
        <fullName evidence="6">Uncharacterized protein</fullName>
    </submittedName>
</protein>
<gene>
    <name evidence="6" type="ORF">OBRU01_10526</name>
</gene>
<dbReference type="PANTHER" id="PTHR24373">
    <property type="entry name" value="SLIT RELATED LEUCINE-RICH REPEAT NEURONAL PROTEIN"/>
    <property type="match status" value="1"/>
</dbReference>
<evidence type="ECO:0000313" key="6">
    <source>
        <dbReference type="EMBL" id="KOB73622.1"/>
    </source>
</evidence>
<dbReference type="Pfam" id="PF13855">
    <property type="entry name" value="LRR_8"/>
    <property type="match status" value="1"/>
</dbReference>
<feature type="chain" id="PRO_5005573358" evidence="5">
    <location>
        <begin position="21"/>
        <end position="816"/>
    </location>
</feature>
<keyword evidence="7" id="KW-1185">Reference proteome</keyword>
<dbReference type="SMART" id="SM00369">
    <property type="entry name" value="LRR_TYP"/>
    <property type="match status" value="10"/>
</dbReference>
<dbReference type="SUPFAM" id="SSF52047">
    <property type="entry name" value="RNI-like"/>
    <property type="match status" value="1"/>
</dbReference>
<keyword evidence="2 5" id="KW-0732">Signal</keyword>
<keyword evidence="4" id="KW-0812">Transmembrane</keyword>
<dbReference type="InterPro" id="IPR001611">
    <property type="entry name" value="Leu-rich_rpt"/>
</dbReference>
<proteinExistence type="predicted"/>
<keyword evidence="1" id="KW-0433">Leucine-rich repeat</keyword>
<organism evidence="6 7">
    <name type="scientific">Operophtera brumata</name>
    <name type="common">Winter moth</name>
    <name type="synonym">Phalaena brumata</name>
    <dbReference type="NCBI Taxonomy" id="104452"/>
    <lineage>
        <taxon>Eukaryota</taxon>
        <taxon>Metazoa</taxon>
        <taxon>Ecdysozoa</taxon>
        <taxon>Arthropoda</taxon>
        <taxon>Hexapoda</taxon>
        <taxon>Insecta</taxon>
        <taxon>Pterygota</taxon>
        <taxon>Neoptera</taxon>
        <taxon>Endopterygota</taxon>
        <taxon>Lepidoptera</taxon>
        <taxon>Glossata</taxon>
        <taxon>Ditrysia</taxon>
        <taxon>Geometroidea</taxon>
        <taxon>Geometridae</taxon>
        <taxon>Larentiinae</taxon>
        <taxon>Operophtera</taxon>
    </lineage>
</organism>
<dbReference type="STRING" id="104452.A0A0L7LDR6"/>
<dbReference type="GO" id="GO:0005615">
    <property type="term" value="C:extracellular space"/>
    <property type="evidence" value="ECO:0007669"/>
    <property type="project" value="TreeGrafter"/>
</dbReference>
<evidence type="ECO:0000256" key="2">
    <source>
        <dbReference type="ARBA" id="ARBA00022729"/>
    </source>
</evidence>
<keyword evidence="4" id="KW-0472">Membrane</keyword>
<dbReference type="InterPro" id="IPR003591">
    <property type="entry name" value="Leu-rich_rpt_typical-subtyp"/>
</dbReference>
<dbReference type="AlphaFoldDB" id="A0A0L7LDR6"/>
<dbReference type="Pfam" id="PF13306">
    <property type="entry name" value="LRR_5"/>
    <property type="match status" value="1"/>
</dbReference>
<dbReference type="PRINTS" id="PR00019">
    <property type="entry name" value="LEURICHRPT"/>
</dbReference>
<dbReference type="PANTHER" id="PTHR24373:SF395">
    <property type="entry name" value="IG-LIKE DOMAIN-CONTAINING PROTEIN"/>
    <property type="match status" value="1"/>
</dbReference>
<evidence type="ECO:0000256" key="4">
    <source>
        <dbReference type="SAM" id="Phobius"/>
    </source>
</evidence>
<dbReference type="Gene3D" id="3.80.10.10">
    <property type="entry name" value="Ribonuclease Inhibitor"/>
    <property type="match status" value="2"/>
</dbReference>
<evidence type="ECO:0000256" key="5">
    <source>
        <dbReference type="SAM" id="SignalP"/>
    </source>
</evidence>
<feature type="signal peptide" evidence="5">
    <location>
        <begin position="1"/>
        <end position="20"/>
    </location>
</feature>
<dbReference type="EMBL" id="JTDY01001536">
    <property type="protein sequence ID" value="KOB73622.1"/>
    <property type="molecule type" value="Genomic_DNA"/>
</dbReference>
<evidence type="ECO:0000256" key="1">
    <source>
        <dbReference type="ARBA" id="ARBA00022614"/>
    </source>
</evidence>
<dbReference type="SUPFAM" id="SSF52058">
    <property type="entry name" value="L domain-like"/>
    <property type="match status" value="1"/>
</dbReference>
<evidence type="ECO:0000256" key="3">
    <source>
        <dbReference type="ARBA" id="ARBA00022737"/>
    </source>
</evidence>
<keyword evidence="4" id="KW-1133">Transmembrane helix</keyword>
<keyword evidence="3" id="KW-0677">Repeat</keyword>
<dbReference type="Proteomes" id="UP000037510">
    <property type="component" value="Unassembled WGS sequence"/>
</dbReference>
<comment type="caution">
    <text evidence="6">The sequence shown here is derived from an EMBL/GenBank/DDBJ whole genome shotgun (WGS) entry which is preliminary data.</text>
</comment>
<dbReference type="InterPro" id="IPR050328">
    <property type="entry name" value="Dev_Immune_Receptor"/>
</dbReference>
<dbReference type="InterPro" id="IPR032675">
    <property type="entry name" value="LRR_dom_sf"/>
</dbReference>
<feature type="transmembrane region" description="Helical" evidence="4">
    <location>
        <begin position="568"/>
        <end position="590"/>
    </location>
</feature>
<dbReference type="GO" id="GO:0031012">
    <property type="term" value="C:extracellular matrix"/>
    <property type="evidence" value="ECO:0007669"/>
    <property type="project" value="TreeGrafter"/>
</dbReference>
<evidence type="ECO:0000313" key="7">
    <source>
        <dbReference type="Proteomes" id="UP000037510"/>
    </source>
</evidence>
<dbReference type="InterPro" id="IPR026906">
    <property type="entry name" value="LRR_5"/>
</dbReference>
<reference evidence="6 7" key="1">
    <citation type="journal article" date="2015" name="Genome Biol. Evol.">
        <title>The genome of winter moth (Operophtera brumata) provides a genomic perspective on sexual dimorphism and phenology.</title>
        <authorList>
            <person name="Derks M.F."/>
            <person name="Smit S."/>
            <person name="Salis L."/>
            <person name="Schijlen E."/>
            <person name="Bossers A."/>
            <person name="Mateman C."/>
            <person name="Pijl A.S."/>
            <person name="de Ridder D."/>
            <person name="Groenen M.A."/>
            <person name="Visser M.E."/>
            <person name="Megens H.J."/>
        </authorList>
    </citation>
    <scope>NUCLEOTIDE SEQUENCE [LARGE SCALE GENOMIC DNA]</scope>
    <source>
        <strain evidence="6">WM2013NL</strain>
        <tissue evidence="6">Head and thorax</tissue>
    </source>
</reference>
<dbReference type="PROSITE" id="PS51450">
    <property type="entry name" value="LRR"/>
    <property type="match status" value="3"/>
</dbReference>
<dbReference type="FunFam" id="3.80.10.10:FF:001164">
    <property type="entry name" value="GH01279p"/>
    <property type="match status" value="2"/>
</dbReference>
<sequence length="816" mass="94261">MARKLVCAAVVSLALQIIGAARVLCPNDPNCVCGGTLAIELNCNIDGRTVKINLLPDTYMNIKCENATSLDYSKMPKCANQMSSFKSVSFKDCPLPTSSFKDVLTNMGVSKTMALIFQNGKKLSGYFDRKHFSGLQDLTKLLLSINGITHLPDNLFTDINKLTWLNIRSNTINLSEELFKPLERLETLEISHNHMTNISSNLFSHLSYLRKLSLWQSNVTWFSKDLFTGVDVLEELDLSSNGLNELPSSIFKPLRKLKKLTLFSNKFSALPRNLFKHNEELETVVILNNDAKLKNLPKFLFGGLMNLKEIYIQKSGLESLPYDVFADSAKVTNISLAYNDIETLPESIFNDQINLLELDLSHNNLNSLEPKIFSSLVRLERLHLNHNKLVKISGATFSSLLSLMYLNMEHNSLKTISSYLFSNNRQKMIISLAHNKLNFESKEQTNYSTSNKTSPFVHTYNLKLLNLSHNEFKFSFEDWWTNGHDNLDISYNHIRYLWPEENLNKSYRDVIKKRLNKLWVAENPLYCQCWNYLFIDFLMEDARTEIYDKSDIGCPLWARRACYSRYKIIMSVIVAVVSFYLLVIIGFLVYRNNLMSPITRIIKEKYFSYMTYWHYKKYLGLMIVHDKQDSGFVYEEFLPALKTYSESPIGKNLVTIPTNKDKIKNKIKRRNKDKSYIVVFSPNYLRAQFSDVSIINILSVMKEAKNTVYVFADIGPDDSIYAFLKEQRDLRNSVVWNEPQLWEKFSKLVDLKKIGHLVEDYKNLKHAFDAKLSDYTETQSVMLPGKDDTFLNEFATDALSGHFFHNGNNGIYYQFK</sequence>
<accession>A0A0L7LDR6</accession>